<dbReference type="RefSeq" id="WP_128410090.1">
    <property type="nucleotide sequence ID" value="NZ_CP090090.1"/>
</dbReference>
<evidence type="ECO:0000256" key="1">
    <source>
        <dbReference type="SAM" id="MobiDB-lite"/>
    </source>
</evidence>
<dbReference type="Proteomes" id="UP000283817">
    <property type="component" value="Unassembled WGS sequence"/>
</dbReference>
<name>A0A444I866_RHILE</name>
<feature type="compositionally biased region" description="Polar residues" evidence="1">
    <location>
        <begin position="71"/>
        <end position="82"/>
    </location>
</feature>
<protein>
    <submittedName>
        <fullName evidence="2">Uncharacterized protein</fullName>
    </submittedName>
</protein>
<evidence type="ECO:0000313" key="3">
    <source>
        <dbReference type="Proteomes" id="UP000283817"/>
    </source>
</evidence>
<dbReference type="AlphaFoldDB" id="A0A444I866"/>
<comment type="caution">
    <text evidence="2">The sequence shown here is derived from an EMBL/GenBank/DDBJ whole genome shotgun (WGS) entry which is preliminary data.</text>
</comment>
<proteinExistence type="predicted"/>
<reference evidence="2 3" key="1">
    <citation type="submission" date="2019-01" db="EMBL/GenBank/DDBJ databases">
        <title>RHIZO-ID as a novel technology for direct rhizobia identification.</title>
        <authorList>
            <person name="De Meyer S.E."/>
        </authorList>
    </citation>
    <scope>NUCLEOTIDE SEQUENCE [LARGE SCALE GENOMIC DNA]</scope>
    <source>
        <strain evidence="2 3">WSM448</strain>
    </source>
</reference>
<organism evidence="2 3">
    <name type="scientific">Rhizobium leguminosarum</name>
    <dbReference type="NCBI Taxonomy" id="384"/>
    <lineage>
        <taxon>Bacteria</taxon>
        <taxon>Pseudomonadati</taxon>
        <taxon>Pseudomonadota</taxon>
        <taxon>Alphaproteobacteria</taxon>
        <taxon>Hyphomicrobiales</taxon>
        <taxon>Rhizobiaceae</taxon>
        <taxon>Rhizobium/Agrobacterium group</taxon>
        <taxon>Rhizobium</taxon>
    </lineage>
</organism>
<feature type="region of interest" description="Disordered" evidence="1">
    <location>
        <begin position="51"/>
        <end position="82"/>
    </location>
</feature>
<sequence>MMESRAHGLDDAYNHFFDAMQKATFPDYHETMPLQAQENYLRANYLPADANKMPHRKIPPANLKGEESISAEITSATRQTRC</sequence>
<accession>A0A444I866</accession>
<dbReference type="EMBL" id="SBHX01000015">
    <property type="protein sequence ID" value="RWX34501.1"/>
    <property type="molecule type" value="Genomic_DNA"/>
</dbReference>
<gene>
    <name evidence="2" type="ORF">EHI47_06975</name>
</gene>
<evidence type="ECO:0000313" key="2">
    <source>
        <dbReference type="EMBL" id="RWX34501.1"/>
    </source>
</evidence>